<keyword evidence="4" id="KW-1185">Reference proteome</keyword>
<dbReference type="OrthoDB" id="9809821at2"/>
<dbReference type="PRINTS" id="PR00080">
    <property type="entry name" value="SDRFAMILY"/>
</dbReference>
<protein>
    <submittedName>
        <fullName evidence="3">Putative oxidoreductase</fullName>
    </submittedName>
</protein>
<accession>I0I9F9</accession>
<keyword evidence="1" id="KW-0560">Oxidoreductase</keyword>
<dbReference type="PANTHER" id="PTHR43157">
    <property type="entry name" value="PHOSPHATIDYLINOSITOL-GLYCAN BIOSYNTHESIS CLASS F PROTEIN-RELATED"/>
    <property type="match status" value="1"/>
</dbReference>
<dbReference type="InterPro" id="IPR002347">
    <property type="entry name" value="SDR_fam"/>
</dbReference>
<dbReference type="KEGG" id="cap:CLDAP_38570"/>
<dbReference type="HOGENOM" id="CLU_010194_44_5_0"/>
<evidence type="ECO:0000256" key="1">
    <source>
        <dbReference type="ARBA" id="ARBA00023002"/>
    </source>
</evidence>
<dbReference type="Proteomes" id="UP000007880">
    <property type="component" value="Chromosome"/>
</dbReference>
<dbReference type="PRINTS" id="PR00081">
    <property type="entry name" value="GDHRDH"/>
</dbReference>
<dbReference type="AlphaFoldDB" id="I0I9F9"/>
<dbReference type="CDD" id="cd05327">
    <property type="entry name" value="retinol-DH_like_SDR_c_like"/>
    <property type="match status" value="1"/>
</dbReference>
<dbReference type="EMBL" id="AP012337">
    <property type="protein sequence ID" value="BAM01897.1"/>
    <property type="molecule type" value="Genomic_DNA"/>
</dbReference>
<evidence type="ECO:0000313" key="4">
    <source>
        <dbReference type="Proteomes" id="UP000007880"/>
    </source>
</evidence>
<dbReference type="eggNOG" id="COG1028">
    <property type="taxonomic scope" value="Bacteria"/>
</dbReference>
<dbReference type="PATRIC" id="fig|926550.5.peg.4154"/>
<evidence type="ECO:0000256" key="2">
    <source>
        <dbReference type="RuleBase" id="RU000363"/>
    </source>
</evidence>
<evidence type="ECO:0000313" key="3">
    <source>
        <dbReference type="EMBL" id="BAM01897.1"/>
    </source>
</evidence>
<name>I0I9F9_CALAS</name>
<organism evidence="3 4">
    <name type="scientific">Caldilinea aerophila (strain DSM 14535 / JCM 11387 / NBRC 104270 / STL-6-O1)</name>
    <dbReference type="NCBI Taxonomy" id="926550"/>
    <lineage>
        <taxon>Bacteria</taxon>
        <taxon>Bacillati</taxon>
        <taxon>Chloroflexota</taxon>
        <taxon>Caldilineae</taxon>
        <taxon>Caldilineales</taxon>
        <taxon>Caldilineaceae</taxon>
        <taxon>Caldilinea</taxon>
    </lineage>
</organism>
<dbReference type="STRING" id="926550.CLDAP_38570"/>
<dbReference type="Gene3D" id="3.40.50.720">
    <property type="entry name" value="NAD(P)-binding Rossmann-like Domain"/>
    <property type="match status" value="1"/>
</dbReference>
<dbReference type="PANTHER" id="PTHR43157:SF31">
    <property type="entry name" value="PHOSPHATIDYLINOSITOL-GLYCAN BIOSYNTHESIS CLASS F PROTEIN"/>
    <property type="match status" value="1"/>
</dbReference>
<dbReference type="SUPFAM" id="SSF51735">
    <property type="entry name" value="NAD(P)-binding Rossmann-fold domains"/>
    <property type="match status" value="1"/>
</dbReference>
<dbReference type="Pfam" id="PF00106">
    <property type="entry name" value="adh_short"/>
    <property type="match status" value="1"/>
</dbReference>
<reference evidence="3" key="1">
    <citation type="submission" date="2012-02" db="EMBL/GenBank/DDBJ databases">
        <title>Complete genome sequence of Caldilinea aerophila DSM 14535 (= NBRC 102666).</title>
        <authorList>
            <person name="Oguchi A."/>
            <person name="Hosoyama A."/>
            <person name="Sekine M."/>
            <person name="Fukai R."/>
            <person name="Kato Y."/>
            <person name="Nakamura S."/>
            <person name="Hanada S."/>
            <person name="Yamazaki S."/>
            <person name="Fujita N."/>
        </authorList>
    </citation>
    <scope>NUCLEOTIDE SEQUENCE [LARGE SCALE GENOMIC DNA]</scope>
    <source>
        <strain evidence="3">DSM 14535</strain>
    </source>
</reference>
<dbReference type="InterPro" id="IPR036291">
    <property type="entry name" value="NAD(P)-bd_dom_sf"/>
</dbReference>
<gene>
    <name evidence="3" type="ordered locus">CLDAP_38570</name>
</gene>
<dbReference type="GO" id="GO:0016491">
    <property type="term" value="F:oxidoreductase activity"/>
    <property type="evidence" value="ECO:0007669"/>
    <property type="project" value="UniProtKB-KW"/>
</dbReference>
<dbReference type="RefSeq" id="WP_014435120.1">
    <property type="nucleotide sequence ID" value="NC_017079.1"/>
</dbReference>
<sequence>MVERAWTLKDKAVLITGATNGIGKVTAHRLAAQGAHVTIVSRNAEKCRAVADEIRNQTGAVVDWIAADLSVLAGIEEAAAEYRARNDRLHVLINNAGAFFAERLVTADGYEMTFALNHLNYFLLTLRLRDLLLASAPARIINVSSDAHYGGVIDFDDIMGERKYSGWRAYSQSKLANIMFTYSLARQLDGTGVTANALHPGFVATGFGRNNSGWVGLFMPIVHLFALKPEKGAETSVYLASSPAVSGVSGKYFANCREKPSSKRSYDVAAQEKLWALSEQLTLKTVPAPSSAP</sequence>
<proteinExistence type="inferred from homology"/>
<comment type="similarity">
    <text evidence="2">Belongs to the short-chain dehydrogenases/reductases (SDR) family.</text>
</comment>